<proteinExistence type="predicted"/>
<dbReference type="PROSITE" id="PS51257">
    <property type="entry name" value="PROKAR_LIPOPROTEIN"/>
    <property type="match status" value="1"/>
</dbReference>
<gene>
    <name evidence="1" type="ORF">GRI91_13165</name>
</gene>
<dbReference type="EMBL" id="WTYT01000006">
    <property type="protein sequence ID" value="MXO66710.1"/>
    <property type="molecule type" value="Genomic_DNA"/>
</dbReference>
<reference evidence="1 2" key="1">
    <citation type="submission" date="2019-12" db="EMBL/GenBank/DDBJ databases">
        <title>Genomic-based taxomic classification of the family Erythrobacteraceae.</title>
        <authorList>
            <person name="Xu L."/>
        </authorList>
    </citation>
    <scope>NUCLEOTIDE SEQUENCE [LARGE SCALE GENOMIC DNA]</scope>
    <source>
        <strain evidence="1 2">LMG 29518</strain>
    </source>
</reference>
<accession>A0A6I4TA09</accession>
<organism evidence="1 2">
    <name type="scientific">Altericroceibacterium endophyticum</name>
    <dbReference type="NCBI Taxonomy" id="1808508"/>
    <lineage>
        <taxon>Bacteria</taxon>
        <taxon>Pseudomonadati</taxon>
        <taxon>Pseudomonadota</taxon>
        <taxon>Alphaproteobacteria</taxon>
        <taxon>Sphingomonadales</taxon>
        <taxon>Erythrobacteraceae</taxon>
        <taxon>Altericroceibacterium</taxon>
    </lineage>
</organism>
<name>A0A6I4TA09_9SPHN</name>
<dbReference type="Proteomes" id="UP000438476">
    <property type="component" value="Unassembled WGS sequence"/>
</dbReference>
<evidence type="ECO:0000313" key="2">
    <source>
        <dbReference type="Proteomes" id="UP000438476"/>
    </source>
</evidence>
<comment type="caution">
    <text evidence="1">The sequence shown here is derived from an EMBL/GenBank/DDBJ whole genome shotgun (WGS) entry which is preliminary data.</text>
</comment>
<protein>
    <submittedName>
        <fullName evidence="1">Uncharacterized protein</fullName>
    </submittedName>
</protein>
<sequence length="84" mass="9202">MMGVVERRRRPMVRLTSVAVTALLVACGPMDQETPEPGETQEIKPLARGLGLTTSWTDELKAKHTGKAAPRASGAILYDWIRRG</sequence>
<keyword evidence="2" id="KW-1185">Reference proteome</keyword>
<dbReference type="OrthoDB" id="3211541at2"/>
<dbReference type="RefSeq" id="WP_160737166.1">
    <property type="nucleotide sequence ID" value="NZ_WTYT01000006.1"/>
</dbReference>
<evidence type="ECO:0000313" key="1">
    <source>
        <dbReference type="EMBL" id="MXO66710.1"/>
    </source>
</evidence>
<dbReference type="AlphaFoldDB" id="A0A6I4TA09"/>